<dbReference type="Gene3D" id="3.20.20.70">
    <property type="entry name" value="Aldolase class I"/>
    <property type="match status" value="1"/>
</dbReference>
<dbReference type="Gramene" id="KRH45304">
    <property type="protein sequence ID" value="KRH45304"/>
    <property type="gene ID" value="GLYMA_08G264000"/>
</dbReference>
<dbReference type="GO" id="GO:0019632">
    <property type="term" value="P:shikimate metabolic process"/>
    <property type="evidence" value="ECO:0000318"/>
    <property type="project" value="GO_Central"/>
</dbReference>
<dbReference type="PaxDb" id="3847-GLYMA0022S00200.2"/>
<dbReference type="GO" id="GO:0003855">
    <property type="term" value="F:3-dehydroquinate dehydratase activity"/>
    <property type="evidence" value="ECO:0007669"/>
    <property type="project" value="InterPro"/>
</dbReference>
<protein>
    <recommendedName>
        <fullName evidence="1">Shikimate dehydrogenase substrate binding N-terminal domain-containing protein</fullName>
    </recommendedName>
</protein>
<reference evidence="2 3" key="1">
    <citation type="journal article" date="2010" name="Nature">
        <title>Genome sequence of the palaeopolyploid soybean.</title>
        <authorList>
            <person name="Schmutz J."/>
            <person name="Cannon S.B."/>
            <person name="Schlueter J."/>
            <person name="Ma J."/>
            <person name="Mitros T."/>
            <person name="Nelson W."/>
            <person name="Hyten D.L."/>
            <person name="Song Q."/>
            <person name="Thelen J.J."/>
            <person name="Cheng J."/>
            <person name="Xu D."/>
            <person name="Hellsten U."/>
            <person name="May G.D."/>
            <person name="Yu Y."/>
            <person name="Sakurai T."/>
            <person name="Umezawa T."/>
            <person name="Bhattacharyya M.K."/>
            <person name="Sandhu D."/>
            <person name="Valliyodan B."/>
            <person name="Lindquist E."/>
            <person name="Peto M."/>
            <person name="Grant D."/>
            <person name="Shu S."/>
            <person name="Goodstein D."/>
            <person name="Barry K."/>
            <person name="Futrell-Griggs M."/>
            <person name="Abernathy B."/>
            <person name="Du J."/>
            <person name="Tian Z."/>
            <person name="Zhu L."/>
            <person name="Gill N."/>
            <person name="Joshi T."/>
            <person name="Libault M."/>
            <person name="Sethuraman A."/>
            <person name="Zhang X.-C."/>
            <person name="Shinozaki K."/>
            <person name="Nguyen H.T."/>
            <person name="Wing R.A."/>
            <person name="Cregan P."/>
            <person name="Specht J."/>
            <person name="Grimwood J."/>
            <person name="Rokhsar D."/>
            <person name="Stacey G."/>
            <person name="Shoemaker R.C."/>
            <person name="Jackson S.A."/>
        </authorList>
    </citation>
    <scope>NUCLEOTIDE SEQUENCE</scope>
    <source>
        <strain evidence="3">cv. Williams 82</strain>
        <tissue evidence="2">Callus</tissue>
    </source>
</reference>
<reference evidence="3" key="2">
    <citation type="submission" date="2018-02" db="UniProtKB">
        <authorList>
            <consortium name="EnsemblPlants"/>
        </authorList>
    </citation>
    <scope>IDENTIFICATION</scope>
    <source>
        <strain evidence="3">Williams 82</strain>
    </source>
</reference>
<evidence type="ECO:0000313" key="2">
    <source>
        <dbReference type="EMBL" id="KRH45304.1"/>
    </source>
</evidence>
<dbReference type="InterPro" id="IPR013708">
    <property type="entry name" value="Shikimate_DH-bd_N"/>
</dbReference>
<dbReference type="InterPro" id="IPR001381">
    <property type="entry name" value="DHquinase_I"/>
</dbReference>
<dbReference type="Pfam" id="PF01487">
    <property type="entry name" value="DHquinase_I"/>
    <property type="match status" value="2"/>
</dbReference>
<reference evidence="2" key="3">
    <citation type="submission" date="2018-07" db="EMBL/GenBank/DDBJ databases">
        <title>WGS assembly of Glycine max.</title>
        <authorList>
            <person name="Schmutz J."/>
            <person name="Cannon S."/>
            <person name="Schlueter J."/>
            <person name="Ma J."/>
            <person name="Mitros T."/>
            <person name="Nelson W."/>
            <person name="Hyten D."/>
            <person name="Song Q."/>
            <person name="Thelen J."/>
            <person name="Cheng J."/>
            <person name="Xu D."/>
            <person name="Hellsten U."/>
            <person name="May G."/>
            <person name="Yu Y."/>
            <person name="Sakurai T."/>
            <person name="Umezawa T."/>
            <person name="Bhattacharyya M."/>
            <person name="Sandhu D."/>
            <person name="Valliyodan B."/>
            <person name="Lindquist E."/>
            <person name="Peto M."/>
            <person name="Grant D."/>
            <person name="Shu S."/>
            <person name="Goodstein D."/>
            <person name="Barry K."/>
            <person name="Futrell-Griggs M."/>
            <person name="Abernathy B."/>
            <person name="Du J."/>
            <person name="Tian Z."/>
            <person name="Zhu L."/>
            <person name="Gill N."/>
            <person name="Joshi T."/>
            <person name="Libault M."/>
            <person name="Sethuraman A."/>
            <person name="Zhang X."/>
            <person name="Shinozaki K."/>
            <person name="Nguyen H."/>
            <person name="Wing R."/>
            <person name="Cregan P."/>
            <person name="Specht J."/>
            <person name="Grimwood J."/>
            <person name="Rokhsar D."/>
            <person name="Stacey G."/>
            <person name="Shoemaker R."/>
            <person name="Jackson S."/>
        </authorList>
    </citation>
    <scope>NUCLEOTIDE SEQUENCE</scope>
    <source>
        <tissue evidence="2">Callus</tissue>
    </source>
</reference>
<dbReference type="Pfam" id="PF08501">
    <property type="entry name" value="Shikimate_dh_N"/>
    <property type="match status" value="1"/>
</dbReference>
<dbReference type="SUPFAM" id="SSF53223">
    <property type="entry name" value="Aminoacid dehydrogenase-like, N-terminal domain"/>
    <property type="match status" value="1"/>
</dbReference>
<name>A0A0R0IYA2_SOYBN</name>
<dbReference type="GO" id="GO:0004764">
    <property type="term" value="F:shikimate 3-dehydrogenase (NADP+) activity"/>
    <property type="evidence" value="ECO:0000318"/>
    <property type="project" value="GO_Central"/>
</dbReference>
<dbReference type="InterPro" id="IPR022893">
    <property type="entry name" value="Shikimate_DH_fam"/>
</dbReference>
<dbReference type="InterPro" id="IPR046346">
    <property type="entry name" value="Aminoacid_DH-like_N_sf"/>
</dbReference>
<dbReference type="InterPro" id="IPR013785">
    <property type="entry name" value="Aldolase_TIM"/>
</dbReference>
<dbReference type="OMA" id="RIFQIMV"/>
<evidence type="ECO:0000313" key="3">
    <source>
        <dbReference type="EnsemblPlants" id="KRH45304"/>
    </source>
</evidence>
<dbReference type="SMR" id="A0A0R0IYA2"/>
<dbReference type="SUPFAM" id="SSF51735">
    <property type="entry name" value="NAD(P)-binding Rossmann-fold domains"/>
    <property type="match status" value="1"/>
</dbReference>
<accession>A0A0R0IYA2</accession>
<dbReference type="PANTHER" id="PTHR21089:SF1">
    <property type="entry name" value="BIFUNCTIONAL 3-DEHYDROQUINATE DEHYDRATASE_SHIKIMATE DEHYDROGENASE, CHLOROPLASTIC"/>
    <property type="match status" value="1"/>
</dbReference>
<dbReference type="STRING" id="3847.A0A0R0IYA2"/>
<proteinExistence type="predicted"/>
<dbReference type="AlphaFoldDB" id="A0A0R0IYA2"/>
<evidence type="ECO:0000313" key="4">
    <source>
        <dbReference type="Proteomes" id="UP000008827"/>
    </source>
</evidence>
<dbReference type="InterPro" id="IPR036291">
    <property type="entry name" value="NAD(P)-bd_dom_sf"/>
</dbReference>
<dbReference type="PANTHER" id="PTHR21089">
    <property type="entry name" value="SHIKIMATE DEHYDROGENASE"/>
    <property type="match status" value="1"/>
</dbReference>
<dbReference type="GO" id="GO:0009423">
    <property type="term" value="P:chorismate biosynthetic process"/>
    <property type="evidence" value="ECO:0000318"/>
    <property type="project" value="GO_Central"/>
</dbReference>
<dbReference type="Proteomes" id="UP000008827">
    <property type="component" value="Chromosome 8"/>
</dbReference>
<gene>
    <name evidence="2" type="ORF">GLYMA_08G264000</name>
</gene>
<organism evidence="2">
    <name type="scientific">Glycine max</name>
    <name type="common">Soybean</name>
    <name type="synonym">Glycine hispida</name>
    <dbReference type="NCBI Taxonomy" id="3847"/>
    <lineage>
        <taxon>Eukaryota</taxon>
        <taxon>Viridiplantae</taxon>
        <taxon>Streptophyta</taxon>
        <taxon>Embryophyta</taxon>
        <taxon>Tracheophyta</taxon>
        <taxon>Spermatophyta</taxon>
        <taxon>Magnoliopsida</taxon>
        <taxon>eudicotyledons</taxon>
        <taxon>Gunneridae</taxon>
        <taxon>Pentapetalae</taxon>
        <taxon>rosids</taxon>
        <taxon>fabids</taxon>
        <taxon>Fabales</taxon>
        <taxon>Fabaceae</taxon>
        <taxon>Papilionoideae</taxon>
        <taxon>50 kb inversion clade</taxon>
        <taxon>NPAAA clade</taxon>
        <taxon>indigoferoid/millettioid clade</taxon>
        <taxon>Phaseoleae</taxon>
        <taxon>Glycine</taxon>
        <taxon>Glycine subgen. Soja</taxon>
    </lineage>
</organism>
<dbReference type="SUPFAM" id="SSF51569">
    <property type="entry name" value="Aldolase"/>
    <property type="match status" value="2"/>
</dbReference>
<keyword evidence="4" id="KW-1185">Reference proteome</keyword>
<sequence>MQQHMTFSGIYSFPALPKLEGGMYDGGENKRLDALRLAMELGADYVDVQLQVAYEFYDSIRGKTFNKTKVIVSSHNYQLTPSMEDLGNLVARIQATGADIVKIATTALDITDVARMFQIMVHSQMADSLRKNSSDTNELWPYTRAKNTNEEYYRTMFHLLDLCVDDRGLISHILCAKFGGYVTFGTLESRVVSASGQPTLKDLLYLYNLRQLSNKLTPDTKVFGIIGKPSIGLNGVYVFLLVDDLANFLRAYSSTEFVGFGVTIPHKEAAIKCCDEVDPVAKSIGAVNCIVRRPTDGKLIGYNTDYVGAVTAIEDGLRGKHNGSSTTISPLASKLFVVIGADVAGKALAYGAKAKGARVVIANRTFENLLMQIGGDALALSDLDNYHPEDGMILTNTTSIGMQPKVDEKPVSKHALKYYSLVFDAVNTPKITRLLKEAEESGATIVTGLEMFMGRTI</sequence>
<dbReference type="FunFam" id="3.40.50.720:FF:000172">
    <property type="entry name" value="Bifunctional 3-dehydroquinate dehydratase/shikimate dehydrogenase, chloroplastic"/>
    <property type="match status" value="1"/>
</dbReference>
<dbReference type="CDD" id="cd00502">
    <property type="entry name" value="DHQase_I"/>
    <property type="match status" value="1"/>
</dbReference>
<dbReference type="InParanoid" id="A0A0R0IYA2"/>
<dbReference type="Gene3D" id="3.40.50.10860">
    <property type="entry name" value="Leucine Dehydrogenase, chain A, domain 1"/>
    <property type="match status" value="1"/>
</dbReference>
<evidence type="ECO:0000259" key="1">
    <source>
        <dbReference type="Pfam" id="PF08501"/>
    </source>
</evidence>
<feature type="domain" description="Shikimate dehydrogenase substrate binding N-terminal" evidence="1">
    <location>
        <begin position="231"/>
        <end position="290"/>
    </location>
</feature>
<dbReference type="Gene3D" id="3.40.50.720">
    <property type="entry name" value="NAD(P)-binding Rossmann-like Domain"/>
    <property type="match status" value="1"/>
</dbReference>
<dbReference type="CDD" id="cd01065">
    <property type="entry name" value="NAD_bind_Shikimate_DH"/>
    <property type="match status" value="1"/>
</dbReference>
<dbReference type="EMBL" id="CM000841">
    <property type="protein sequence ID" value="KRH45304.1"/>
    <property type="molecule type" value="Genomic_DNA"/>
</dbReference>
<dbReference type="EnsemblPlants" id="KRH45304">
    <property type="protein sequence ID" value="KRH45304"/>
    <property type="gene ID" value="GLYMA_08G264000"/>
</dbReference>